<dbReference type="SUPFAM" id="SSF103506">
    <property type="entry name" value="Mitochondrial carrier"/>
    <property type="match status" value="1"/>
</dbReference>
<organism evidence="11 12">
    <name type="scientific">Hondaea fermentalgiana</name>
    <dbReference type="NCBI Taxonomy" id="2315210"/>
    <lineage>
        <taxon>Eukaryota</taxon>
        <taxon>Sar</taxon>
        <taxon>Stramenopiles</taxon>
        <taxon>Bigyra</taxon>
        <taxon>Labyrinthulomycetes</taxon>
        <taxon>Thraustochytrida</taxon>
        <taxon>Thraustochytriidae</taxon>
        <taxon>Hondaea</taxon>
    </lineage>
</organism>
<evidence type="ECO:0000256" key="8">
    <source>
        <dbReference type="RuleBase" id="RU000488"/>
    </source>
</evidence>
<dbReference type="InterPro" id="IPR023395">
    <property type="entry name" value="MCP_dom_sf"/>
</dbReference>
<dbReference type="PRINTS" id="PR00926">
    <property type="entry name" value="MITOCARRIER"/>
</dbReference>
<feature type="region of interest" description="Disordered" evidence="9">
    <location>
        <begin position="118"/>
        <end position="140"/>
    </location>
</feature>
<name>A0A2R5GQ47_9STRA</name>
<reference evidence="11 12" key="1">
    <citation type="submission" date="2017-12" db="EMBL/GenBank/DDBJ databases">
        <title>Sequencing, de novo assembly and annotation of complete genome of a new Thraustochytrid species, strain FCC1311.</title>
        <authorList>
            <person name="Sedici K."/>
            <person name="Godart F."/>
            <person name="Aiese Cigliano R."/>
            <person name="Sanseverino W."/>
            <person name="Barakat M."/>
            <person name="Ortet P."/>
            <person name="Marechal E."/>
            <person name="Cagnac O."/>
            <person name="Amato A."/>
        </authorList>
    </citation>
    <scope>NUCLEOTIDE SEQUENCE [LARGE SCALE GENOMIC DNA]</scope>
</reference>
<feature type="region of interest" description="Disordered" evidence="9">
    <location>
        <begin position="190"/>
        <end position="260"/>
    </location>
</feature>
<evidence type="ECO:0000256" key="7">
    <source>
        <dbReference type="PROSITE-ProRule" id="PRU00282"/>
    </source>
</evidence>
<evidence type="ECO:0000256" key="5">
    <source>
        <dbReference type="ARBA" id="ARBA00022989"/>
    </source>
</evidence>
<feature type="domain" description="EF-hand" evidence="10">
    <location>
        <begin position="17"/>
        <end position="52"/>
    </location>
</feature>
<proteinExistence type="inferred from homology"/>
<evidence type="ECO:0000256" key="1">
    <source>
        <dbReference type="ARBA" id="ARBA00004141"/>
    </source>
</evidence>
<dbReference type="InterPro" id="IPR002048">
    <property type="entry name" value="EF_hand_dom"/>
</dbReference>
<feature type="repeat" description="Solcar" evidence="7">
    <location>
        <begin position="281"/>
        <end position="367"/>
    </location>
</feature>
<feature type="compositionally biased region" description="Low complexity" evidence="9">
    <location>
        <begin position="217"/>
        <end position="231"/>
    </location>
</feature>
<dbReference type="PROSITE" id="PS50920">
    <property type="entry name" value="SOLCAR"/>
    <property type="match status" value="3"/>
</dbReference>
<keyword evidence="2 8" id="KW-0813">Transport</keyword>
<comment type="similarity">
    <text evidence="8">Belongs to the mitochondrial carrier (TC 2.A.29) family.</text>
</comment>
<feature type="repeat" description="Solcar" evidence="7">
    <location>
        <begin position="376"/>
        <end position="460"/>
    </location>
</feature>
<evidence type="ECO:0000313" key="12">
    <source>
        <dbReference type="Proteomes" id="UP000241890"/>
    </source>
</evidence>
<dbReference type="GO" id="GO:0055085">
    <property type="term" value="P:transmembrane transport"/>
    <property type="evidence" value="ECO:0007669"/>
    <property type="project" value="InterPro"/>
</dbReference>
<dbReference type="InterPro" id="IPR018108">
    <property type="entry name" value="MCP_transmembrane"/>
</dbReference>
<dbReference type="Gene3D" id="1.50.40.10">
    <property type="entry name" value="Mitochondrial carrier domain"/>
    <property type="match status" value="1"/>
</dbReference>
<evidence type="ECO:0000256" key="6">
    <source>
        <dbReference type="ARBA" id="ARBA00023136"/>
    </source>
</evidence>
<dbReference type="EMBL" id="BEYU01000083">
    <property type="protein sequence ID" value="GBG30743.1"/>
    <property type="molecule type" value="Genomic_DNA"/>
</dbReference>
<gene>
    <name evidence="11" type="ORF">FCC1311_069632</name>
</gene>
<dbReference type="GO" id="GO:0005509">
    <property type="term" value="F:calcium ion binding"/>
    <property type="evidence" value="ECO:0007669"/>
    <property type="project" value="InterPro"/>
</dbReference>
<evidence type="ECO:0000256" key="3">
    <source>
        <dbReference type="ARBA" id="ARBA00022692"/>
    </source>
</evidence>
<dbReference type="PROSITE" id="PS50222">
    <property type="entry name" value="EF_HAND_2"/>
    <property type="match status" value="1"/>
</dbReference>
<dbReference type="PANTHER" id="PTHR24089">
    <property type="entry name" value="SOLUTE CARRIER FAMILY 25"/>
    <property type="match status" value="1"/>
</dbReference>
<accession>A0A2R5GQ47</accession>
<keyword evidence="3 7" id="KW-0812">Transmembrane</keyword>
<keyword evidence="12" id="KW-1185">Reference proteome</keyword>
<evidence type="ECO:0000256" key="4">
    <source>
        <dbReference type="ARBA" id="ARBA00022737"/>
    </source>
</evidence>
<evidence type="ECO:0000313" key="11">
    <source>
        <dbReference type="EMBL" id="GBG30743.1"/>
    </source>
</evidence>
<evidence type="ECO:0000259" key="10">
    <source>
        <dbReference type="PROSITE" id="PS50222"/>
    </source>
</evidence>
<comment type="subcellular location">
    <subcellularLocation>
        <location evidence="1">Membrane</location>
        <topology evidence="1">Multi-pass membrane protein</topology>
    </subcellularLocation>
</comment>
<sequence length="575" mass="63619">MVQLKRPDHEAAQNAVHVEKKLRDLFNALDKNGDGQVRLEVAIRLIRSILGTDELDEEALRRLCPKQMCAQKIRYGDFRELIQVAGAWVVLRDVDRTHFERRWTSITDPENNYTIDFPLRRRGSTAPGSGDPLLDANNLQDDPEYSRAMFSDRVQRLRLVEPDIRSHISKRILAHVDEARPLAEELKRHITSHNHTPGEGADPRSSSITPSRPDETSPSISSASSTAQAAAYRQQMQSLAQLPSRPDSERMSQAAETAAKEIKSEVSDAIEASKPFAESALDVVKSLGAGAIAGATAKTVIAPLDRTKIIFQTTDRKFSVRAAALEMSRIVREDGVRGLWRGHSATLSRVAPYAALQFVSFDTFKGLLLREEDTHLTPVRRLLAGSLAGATSVCATYPLDLLRARMAVQSKAHGGMRHNFRVILQNEGVSGMYRGLGPTLFGIVPYAGLAFGTFETLKIMVSQHYGSETVTAGQRLVCGALAGFIAQSLTYPLDIVRRRMQTDGMQQIKNPGVPTQRQYHSILQTLHKVARTEGVVGGLFKGLSMNWVKGPISHGISFTTFDIMKRHFDVQPARK</sequence>
<keyword evidence="6 7" id="KW-0472">Membrane</keyword>
<feature type="repeat" description="Solcar" evidence="7">
    <location>
        <begin position="470"/>
        <end position="567"/>
    </location>
</feature>
<keyword evidence="4" id="KW-0677">Repeat</keyword>
<protein>
    <submittedName>
        <fullName evidence="11">Mitochondrial carrier protein CoAc1</fullName>
    </submittedName>
</protein>
<dbReference type="OrthoDB" id="270584at2759"/>
<dbReference type="AlphaFoldDB" id="A0A2R5GQ47"/>
<comment type="caution">
    <text evidence="11">The sequence shown here is derived from an EMBL/GenBank/DDBJ whole genome shotgun (WGS) entry which is preliminary data.</text>
</comment>
<dbReference type="GO" id="GO:0016020">
    <property type="term" value="C:membrane"/>
    <property type="evidence" value="ECO:0007669"/>
    <property type="project" value="UniProtKB-SubCell"/>
</dbReference>
<dbReference type="InterPro" id="IPR002067">
    <property type="entry name" value="MCP"/>
</dbReference>
<dbReference type="InParanoid" id="A0A2R5GQ47"/>
<dbReference type="Proteomes" id="UP000241890">
    <property type="component" value="Unassembled WGS sequence"/>
</dbReference>
<keyword evidence="5" id="KW-1133">Transmembrane helix</keyword>
<dbReference type="Pfam" id="PF00153">
    <property type="entry name" value="Mito_carr"/>
    <property type="match status" value="3"/>
</dbReference>
<evidence type="ECO:0000256" key="9">
    <source>
        <dbReference type="SAM" id="MobiDB-lite"/>
    </source>
</evidence>
<evidence type="ECO:0000256" key="2">
    <source>
        <dbReference type="ARBA" id="ARBA00022448"/>
    </source>
</evidence>